<protein>
    <submittedName>
        <fullName evidence="6">Xylulose kinase</fullName>
    </submittedName>
</protein>
<evidence type="ECO:0000256" key="3">
    <source>
        <dbReference type="ARBA" id="ARBA00022777"/>
    </source>
</evidence>
<dbReference type="PANTHER" id="PTHR43095">
    <property type="entry name" value="SUGAR KINASE"/>
    <property type="match status" value="1"/>
</dbReference>
<feature type="domain" description="Carbohydrate kinase FGGY C-terminal" evidence="5">
    <location>
        <begin position="347"/>
        <end position="432"/>
    </location>
</feature>
<keyword evidence="7" id="KW-1185">Reference proteome</keyword>
<comment type="caution">
    <text evidence="6">The sequence shown here is derived from an EMBL/GenBank/DDBJ whole genome shotgun (WGS) entry which is preliminary data.</text>
</comment>
<dbReference type="GO" id="GO:0005975">
    <property type="term" value="P:carbohydrate metabolic process"/>
    <property type="evidence" value="ECO:0007669"/>
    <property type="project" value="InterPro"/>
</dbReference>
<dbReference type="InterPro" id="IPR043129">
    <property type="entry name" value="ATPase_NBD"/>
</dbReference>
<evidence type="ECO:0000259" key="5">
    <source>
        <dbReference type="Pfam" id="PF02782"/>
    </source>
</evidence>
<dbReference type="PIRSF" id="PIRSF000538">
    <property type="entry name" value="GlpK"/>
    <property type="match status" value="1"/>
</dbReference>
<dbReference type="GO" id="GO:0016301">
    <property type="term" value="F:kinase activity"/>
    <property type="evidence" value="ECO:0007669"/>
    <property type="project" value="UniProtKB-KW"/>
</dbReference>
<dbReference type="InterPro" id="IPR018484">
    <property type="entry name" value="FGGY_N"/>
</dbReference>
<organism evidence="6 7">
    <name type="scientific">Sphaerisporangium album</name>
    <dbReference type="NCBI Taxonomy" id="509200"/>
    <lineage>
        <taxon>Bacteria</taxon>
        <taxon>Bacillati</taxon>
        <taxon>Actinomycetota</taxon>
        <taxon>Actinomycetes</taxon>
        <taxon>Streptosporangiales</taxon>
        <taxon>Streptosporangiaceae</taxon>
        <taxon>Sphaerisporangium</taxon>
    </lineage>
</organism>
<dbReference type="SUPFAM" id="SSF53067">
    <property type="entry name" value="Actin-like ATPase domain"/>
    <property type="match status" value="2"/>
</dbReference>
<name>A0A367F664_9ACTN</name>
<evidence type="ECO:0000259" key="4">
    <source>
        <dbReference type="Pfam" id="PF00370"/>
    </source>
</evidence>
<dbReference type="Pfam" id="PF02782">
    <property type="entry name" value="FGGY_C"/>
    <property type="match status" value="1"/>
</dbReference>
<evidence type="ECO:0000256" key="1">
    <source>
        <dbReference type="ARBA" id="ARBA00009156"/>
    </source>
</evidence>
<dbReference type="InterPro" id="IPR000577">
    <property type="entry name" value="Carb_kinase_FGGY"/>
</dbReference>
<feature type="domain" description="Carbohydrate kinase FGGY N-terminal" evidence="4">
    <location>
        <begin position="5"/>
        <end position="242"/>
    </location>
</feature>
<gene>
    <name evidence="6" type="ORF">DQ384_30450</name>
</gene>
<dbReference type="Proteomes" id="UP000253094">
    <property type="component" value="Unassembled WGS sequence"/>
</dbReference>
<dbReference type="AlphaFoldDB" id="A0A367F664"/>
<sequence length="450" mass="46260">MDPLIVGLDVGTTTSKAVVFTTQGRPVGEGKAVTPWVVTPHGAQMDAGELLDSAREALRQALASAPDGPVLAVGVTSMGESGVLLNGHGVPLAPVIAWHDTRDGAEVRDLSTTLGEDRFAGRTGLPLRGQWSLTKHRWLLAHHPETKEAVRRLNIAEWVVRGLGGEESAEQSLASRTGWLELATRSWWPEALEWSGAGRSLMPDLVTAGTPLGTVGAEVGIPRLTGAVLTVAGHDHQAATVGADAAGPGDELDSCGTAEALVRTVPAGLVNTADVATLAKGGITTGWHVLSDQWCLLGGTQGGLALQRVLGLLGLSSGHLAELDRQALARDACTVTVTGVEAEELRIAGVANGTGPADLWRATLEAVVAQAEQVHAAMSAVVGAHQALVVTGGWSRSRALLEVKRRVLGPLRNPGVSEAGARGAALLGGMAAGVYAGPREFPPLEPGGAS</sequence>
<dbReference type="InterPro" id="IPR050406">
    <property type="entry name" value="FGGY_Carb_Kinase"/>
</dbReference>
<dbReference type="EMBL" id="QOIL01000021">
    <property type="protein sequence ID" value="RCG25846.1"/>
    <property type="molecule type" value="Genomic_DNA"/>
</dbReference>
<dbReference type="Gene3D" id="3.30.420.40">
    <property type="match status" value="2"/>
</dbReference>
<reference evidence="6 7" key="1">
    <citation type="submission" date="2018-06" db="EMBL/GenBank/DDBJ databases">
        <title>Sphaerisporangium craniellae sp. nov., isolated from a marine sponge in the South China Sea.</title>
        <authorList>
            <person name="Li L."/>
        </authorList>
    </citation>
    <scope>NUCLEOTIDE SEQUENCE [LARGE SCALE GENOMIC DNA]</scope>
    <source>
        <strain evidence="6 7">CCTCC AA 208026</strain>
    </source>
</reference>
<keyword evidence="2" id="KW-0808">Transferase</keyword>
<dbReference type="RefSeq" id="WP_114032334.1">
    <property type="nucleotide sequence ID" value="NZ_QOIL01000021.1"/>
</dbReference>
<evidence type="ECO:0000313" key="7">
    <source>
        <dbReference type="Proteomes" id="UP000253094"/>
    </source>
</evidence>
<dbReference type="InterPro" id="IPR018485">
    <property type="entry name" value="FGGY_C"/>
</dbReference>
<keyword evidence="3 6" id="KW-0418">Kinase</keyword>
<dbReference type="Pfam" id="PF00370">
    <property type="entry name" value="FGGY_N"/>
    <property type="match status" value="1"/>
</dbReference>
<accession>A0A367F664</accession>
<evidence type="ECO:0000256" key="2">
    <source>
        <dbReference type="ARBA" id="ARBA00022679"/>
    </source>
</evidence>
<dbReference type="OrthoDB" id="9782710at2"/>
<dbReference type="CDD" id="cd07773">
    <property type="entry name" value="ASKHA_NBD_FGGY_FK"/>
    <property type="match status" value="1"/>
</dbReference>
<evidence type="ECO:0000313" key="6">
    <source>
        <dbReference type="EMBL" id="RCG25846.1"/>
    </source>
</evidence>
<dbReference type="PANTHER" id="PTHR43095:SF2">
    <property type="entry name" value="GLUCONOKINASE"/>
    <property type="match status" value="1"/>
</dbReference>
<comment type="similarity">
    <text evidence="1">Belongs to the FGGY kinase family.</text>
</comment>
<proteinExistence type="inferred from homology"/>